<sequence length="311" mass="35528">YAERVPLERLPQTILDALSVTHRIGQRYLWVDALCIIQDRQDDVTQEISQMNSIYRGLVTIVAAVADSSYDRFLHPRRQFQPTKLTVCVEDNTFAELLAMPTRMPYPPKKSYRIYPRGWTFQETQLSTQILAYGDREAVFQCLESRHYDDGYQYGLGVSLPRWECLFPLCEGLDPGNLSMAKETHPGGWVTIVKCYTKRELSDPHDKLPAVAALAEEYALTQPVTRYLGMWEEGFLLQCLWYVYDYSSEDNSKVRRHPAYWAPSWSWASIDGDVSFKWPDKEATFLSFLAVETTLQAKANPSGGGVLATLG</sequence>
<evidence type="ECO:0000259" key="1">
    <source>
        <dbReference type="Pfam" id="PF06985"/>
    </source>
</evidence>
<name>A0AAJ0HE32_9PEZI</name>
<dbReference type="Proteomes" id="UP001275084">
    <property type="component" value="Unassembled WGS sequence"/>
</dbReference>
<dbReference type="Pfam" id="PF06985">
    <property type="entry name" value="HET"/>
    <property type="match status" value="1"/>
</dbReference>
<proteinExistence type="predicted"/>
<dbReference type="InterPro" id="IPR010730">
    <property type="entry name" value="HET"/>
</dbReference>
<evidence type="ECO:0000313" key="2">
    <source>
        <dbReference type="EMBL" id="KAK3348936.1"/>
    </source>
</evidence>
<organism evidence="2 3">
    <name type="scientific">Lasiosphaeria hispida</name>
    <dbReference type="NCBI Taxonomy" id="260671"/>
    <lineage>
        <taxon>Eukaryota</taxon>
        <taxon>Fungi</taxon>
        <taxon>Dikarya</taxon>
        <taxon>Ascomycota</taxon>
        <taxon>Pezizomycotina</taxon>
        <taxon>Sordariomycetes</taxon>
        <taxon>Sordariomycetidae</taxon>
        <taxon>Sordariales</taxon>
        <taxon>Lasiosphaeriaceae</taxon>
        <taxon>Lasiosphaeria</taxon>
    </lineage>
</organism>
<keyword evidence="3" id="KW-1185">Reference proteome</keyword>
<dbReference type="PANTHER" id="PTHR33112">
    <property type="entry name" value="DOMAIN PROTEIN, PUTATIVE-RELATED"/>
    <property type="match status" value="1"/>
</dbReference>
<dbReference type="EMBL" id="JAUIQD010000005">
    <property type="protein sequence ID" value="KAK3348936.1"/>
    <property type="molecule type" value="Genomic_DNA"/>
</dbReference>
<reference evidence="2" key="1">
    <citation type="journal article" date="2023" name="Mol. Phylogenet. Evol.">
        <title>Genome-scale phylogeny and comparative genomics of the fungal order Sordariales.</title>
        <authorList>
            <person name="Hensen N."/>
            <person name="Bonometti L."/>
            <person name="Westerberg I."/>
            <person name="Brannstrom I.O."/>
            <person name="Guillou S."/>
            <person name="Cros-Aarteil S."/>
            <person name="Calhoun S."/>
            <person name="Haridas S."/>
            <person name="Kuo A."/>
            <person name="Mondo S."/>
            <person name="Pangilinan J."/>
            <person name="Riley R."/>
            <person name="LaButti K."/>
            <person name="Andreopoulos B."/>
            <person name="Lipzen A."/>
            <person name="Chen C."/>
            <person name="Yan M."/>
            <person name="Daum C."/>
            <person name="Ng V."/>
            <person name="Clum A."/>
            <person name="Steindorff A."/>
            <person name="Ohm R.A."/>
            <person name="Martin F."/>
            <person name="Silar P."/>
            <person name="Natvig D.O."/>
            <person name="Lalanne C."/>
            <person name="Gautier V."/>
            <person name="Ament-Velasquez S.L."/>
            <person name="Kruys A."/>
            <person name="Hutchinson M.I."/>
            <person name="Powell A.J."/>
            <person name="Barry K."/>
            <person name="Miller A.N."/>
            <person name="Grigoriev I.V."/>
            <person name="Debuchy R."/>
            <person name="Gladieux P."/>
            <person name="Hiltunen Thoren M."/>
            <person name="Johannesson H."/>
        </authorList>
    </citation>
    <scope>NUCLEOTIDE SEQUENCE</scope>
    <source>
        <strain evidence="2">CBS 955.72</strain>
    </source>
</reference>
<reference evidence="2" key="2">
    <citation type="submission" date="2023-06" db="EMBL/GenBank/DDBJ databases">
        <authorList>
            <consortium name="Lawrence Berkeley National Laboratory"/>
            <person name="Haridas S."/>
            <person name="Hensen N."/>
            <person name="Bonometti L."/>
            <person name="Westerberg I."/>
            <person name="Brannstrom I.O."/>
            <person name="Guillou S."/>
            <person name="Cros-Aarteil S."/>
            <person name="Calhoun S."/>
            <person name="Kuo A."/>
            <person name="Mondo S."/>
            <person name="Pangilinan J."/>
            <person name="Riley R."/>
            <person name="Labutti K."/>
            <person name="Andreopoulos B."/>
            <person name="Lipzen A."/>
            <person name="Chen C."/>
            <person name="Yanf M."/>
            <person name="Daum C."/>
            <person name="Ng V."/>
            <person name="Clum A."/>
            <person name="Steindorff A."/>
            <person name="Ohm R."/>
            <person name="Martin F."/>
            <person name="Silar P."/>
            <person name="Natvig D."/>
            <person name="Lalanne C."/>
            <person name="Gautier V."/>
            <person name="Ament-Velasquez S.L."/>
            <person name="Kruys A."/>
            <person name="Hutchinson M.I."/>
            <person name="Powell A.J."/>
            <person name="Barry K."/>
            <person name="Miller A.N."/>
            <person name="Grigoriev I.V."/>
            <person name="Debuchy R."/>
            <person name="Gladieux P."/>
            <person name="Thoren M.H."/>
            <person name="Johannesson H."/>
        </authorList>
    </citation>
    <scope>NUCLEOTIDE SEQUENCE</scope>
    <source>
        <strain evidence="2">CBS 955.72</strain>
    </source>
</reference>
<evidence type="ECO:0000313" key="3">
    <source>
        <dbReference type="Proteomes" id="UP001275084"/>
    </source>
</evidence>
<dbReference type="PANTHER" id="PTHR33112:SF16">
    <property type="entry name" value="HETEROKARYON INCOMPATIBILITY DOMAIN-CONTAINING PROTEIN"/>
    <property type="match status" value="1"/>
</dbReference>
<dbReference type="AlphaFoldDB" id="A0AAJ0HE32"/>
<accession>A0AAJ0HE32</accession>
<feature type="non-terminal residue" evidence="2">
    <location>
        <position position="1"/>
    </location>
</feature>
<comment type="caution">
    <text evidence="2">The sequence shown here is derived from an EMBL/GenBank/DDBJ whole genome shotgun (WGS) entry which is preliminary data.</text>
</comment>
<feature type="domain" description="Heterokaryon incompatibility" evidence="1">
    <location>
        <begin position="8"/>
        <end position="123"/>
    </location>
</feature>
<protein>
    <submittedName>
        <fullName evidence="2">Heterokaryon incompatibility protein-domain-containing protein</fullName>
    </submittedName>
</protein>
<gene>
    <name evidence="2" type="ORF">B0T25DRAFT_457034</name>
</gene>